<keyword evidence="2" id="KW-1185">Reference proteome</keyword>
<dbReference type="Proteomes" id="UP000807342">
    <property type="component" value="Unassembled WGS sequence"/>
</dbReference>
<gene>
    <name evidence="1" type="ORF">P691DRAFT_638068</name>
</gene>
<name>A0A9P6BVT4_9AGAR</name>
<dbReference type="EMBL" id="MU153618">
    <property type="protein sequence ID" value="KAF9439705.1"/>
    <property type="molecule type" value="Genomic_DNA"/>
</dbReference>
<accession>A0A9P6BVT4</accession>
<dbReference type="Gene3D" id="3.60.130.30">
    <property type="match status" value="1"/>
</dbReference>
<sequence>HRRGNHHWLNVGIIHGDGSTAPHNIDLKSNVWAARNMLANPDLRRLALYANSVLHIYASSIFDLYRDTMEALTSWPGAKLERPFSGCEFPMVCLNFGPNVWTFKHRDVQNYPFGLCAVIALGQFDHTSGGHLILWDFDLVIELPPGAVILLPSALL</sequence>
<organism evidence="1 2">
    <name type="scientific">Macrolepiota fuliginosa MF-IS2</name>
    <dbReference type="NCBI Taxonomy" id="1400762"/>
    <lineage>
        <taxon>Eukaryota</taxon>
        <taxon>Fungi</taxon>
        <taxon>Dikarya</taxon>
        <taxon>Basidiomycota</taxon>
        <taxon>Agaricomycotina</taxon>
        <taxon>Agaricomycetes</taxon>
        <taxon>Agaricomycetidae</taxon>
        <taxon>Agaricales</taxon>
        <taxon>Agaricineae</taxon>
        <taxon>Agaricaceae</taxon>
        <taxon>Macrolepiota</taxon>
    </lineage>
</organism>
<dbReference type="AlphaFoldDB" id="A0A9P6BVT4"/>
<feature type="non-terminal residue" evidence="1">
    <location>
        <position position="1"/>
    </location>
</feature>
<reference evidence="1" key="1">
    <citation type="submission" date="2020-11" db="EMBL/GenBank/DDBJ databases">
        <authorList>
            <consortium name="DOE Joint Genome Institute"/>
            <person name="Ahrendt S."/>
            <person name="Riley R."/>
            <person name="Andreopoulos W."/>
            <person name="Labutti K."/>
            <person name="Pangilinan J."/>
            <person name="Ruiz-Duenas F.J."/>
            <person name="Barrasa J.M."/>
            <person name="Sanchez-Garcia M."/>
            <person name="Camarero S."/>
            <person name="Miyauchi S."/>
            <person name="Serrano A."/>
            <person name="Linde D."/>
            <person name="Babiker R."/>
            <person name="Drula E."/>
            <person name="Ayuso-Fernandez I."/>
            <person name="Pacheco R."/>
            <person name="Padilla G."/>
            <person name="Ferreira P."/>
            <person name="Barriuso J."/>
            <person name="Kellner H."/>
            <person name="Castanera R."/>
            <person name="Alfaro M."/>
            <person name="Ramirez L."/>
            <person name="Pisabarro A.G."/>
            <person name="Kuo A."/>
            <person name="Tritt A."/>
            <person name="Lipzen A."/>
            <person name="He G."/>
            <person name="Yan M."/>
            <person name="Ng V."/>
            <person name="Cullen D."/>
            <person name="Martin F."/>
            <person name="Rosso M.-N."/>
            <person name="Henrissat B."/>
            <person name="Hibbett D."/>
            <person name="Martinez A.T."/>
            <person name="Grigoriev I.V."/>
        </authorList>
    </citation>
    <scope>NUCLEOTIDE SEQUENCE</scope>
    <source>
        <strain evidence="1">MF-IS2</strain>
    </source>
</reference>
<protein>
    <submittedName>
        <fullName evidence="1">Uncharacterized protein</fullName>
    </submittedName>
</protein>
<dbReference type="OrthoDB" id="3253621at2759"/>
<feature type="non-terminal residue" evidence="1">
    <location>
        <position position="156"/>
    </location>
</feature>
<proteinExistence type="predicted"/>
<evidence type="ECO:0000313" key="2">
    <source>
        <dbReference type="Proteomes" id="UP000807342"/>
    </source>
</evidence>
<comment type="caution">
    <text evidence="1">The sequence shown here is derived from an EMBL/GenBank/DDBJ whole genome shotgun (WGS) entry which is preliminary data.</text>
</comment>
<evidence type="ECO:0000313" key="1">
    <source>
        <dbReference type="EMBL" id="KAF9439705.1"/>
    </source>
</evidence>